<protein>
    <recommendedName>
        <fullName evidence="4">Lipoprotein</fullName>
    </recommendedName>
</protein>
<dbReference type="PATRIC" id="fig|1182568.3.peg.2528"/>
<proteinExistence type="predicted"/>
<evidence type="ECO:0000313" key="2">
    <source>
        <dbReference type="EMBL" id="ANE44401.1"/>
    </source>
</evidence>
<reference evidence="2 3" key="1">
    <citation type="submission" date="2015-01" db="EMBL/GenBank/DDBJ databases">
        <title>Deinococcus puniceus/DY1/ whole genome sequencing.</title>
        <authorList>
            <person name="Kim M.K."/>
            <person name="Srinivasan S."/>
            <person name="Lee J.-J."/>
        </authorList>
    </citation>
    <scope>NUCLEOTIDE SEQUENCE [LARGE SCALE GENOMIC DNA]</scope>
    <source>
        <strain evidence="2 3">DY1</strain>
    </source>
</reference>
<dbReference type="Proteomes" id="UP000077363">
    <property type="component" value="Chromosome"/>
</dbReference>
<dbReference type="AlphaFoldDB" id="A0A172TBP2"/>
<gene>
    <name evidence="2" type="ORF">SU48_12235</name>
</gene>
<dbReference type="STRING" id="1182568.SU48_12235"/>
<dbReference type="EMBL" id="CP011387">
    <property type="protein sequence ID" value="ANE44401.1"/>
    <property type="molecule type" value="Genomic_DNA"/>
</dbReference>
<organism evidence="2 3">
    <name type="scientific">Deinococcus puniceus</name>
    <dbReference type="NCBI Taxonomy" id="1182568"/>
    <lineage>
        <taxon>Bacteria</taxon>
        <taxon>Thermotogati</taxon>
        <taxon>Deinococcota</taxon>
        <taxon>Deinococci</taxon>
        <taxon>Deinococcales</taxon>
        <taxon>Deinococcaceae</taxon>
        <taxon>Deinococcus</taxon>
    </lineage>
</organism>
<dbReference type="PROSITE" id="PS51257">
    <property type="entry name" value="PROKAR_LIPOPROTEIN"/>
    <property type="match status" value="1"/>
</dbReference>
<evidence type="ECO:0000313" key="3">
    <source>
        <dbReference type="Proteomes" id="UP000077363"/>
    </source>
</evidence>
<evidence type="ECO:0008006" key="4">
    <source>
        <dbReference type="Google" id="ProtNLM"/>
    </source>
</evidence>
<feature type="signal peptide" evidence="1">
    <location>
        <begin position="1"/>
        <end position="20"/>
    </location>
</feature>
<dbReference type="KEGG" id="dpu:SU48_12235"/>
<dbReference type="OrthoDB" id="64878at2"/>
<keyword evidence="3" id="KW-1185">Reference proteome</keyword>
<keyword evidence="1" id="KW-0732">Signal</keyword>
<evidence type="ECO:0000256" key="1">
    <source>
        <dbReference type="SAM" id="SignalP"/>
    </source>
</evidence>
<name>A0A172TBP2_9DEIO</name>
<feature type="chain" id="PRO_5008000605" description="Lipoprotein" evidence="1">
    <location>
        <begin position="21"/>
        <end position="166"/>
    </location>
</feature>
<accession>A0A172TBP2</accession>
<dbReference type="RefSeq" id="WP_064015481.1">
    <property type="nucleotide sequence ID" value="NZ_CP011387.1"/>
</dbReference>
<sequence length="166" mass="17543">MKRLSIAVAALLLLGACSLGLDLYTPPDSRDFVASCARGYDAVACKALNNVSGSLSGELTFVLVNASDADSKAMLARDLASKGIGIEAFLSSPEARKFALANTFVAPTLSTGRLATADGKGHDVQCSQREGTQFCRIDGQIEGFNQLQREPGRSGSIYLMDGYLPF</sequence>